<protein>
    <submittedName>
        <fullName evidence="1">Uncharacterized protein</fullName>
    </submittedName>
</protein>
<name>A0A0S3TF04_PHAAN</name>
<reference evidence="1" key="1">
    <citation type="journal article" date="2015" name="Sci. Rep.">
        <title>The power of single molecule real-time sequencing technology in the de novo assembly of a eukaryotic genome.</title>
        <authorList>
            <person name="Sakai H."/>
            <person name="Naito K."/>
            <person name="Ogiso-Tanaka E."/>
            <person name="Takahashi Y."/>
            <person name="Iseki K."/>
            <person name="Muto C."/>
            <person name="Satou K."/>
            <person name="Teruya K."/>
            <person name="Shiroma A."/>
            <person name="Shimoji M."/>
            <person name="Hirano T."/>
            <person name="Itoh T."/>
            <person name="Kaga A."/>
            <person name="Tomooka N."/>
        </authorList>
    </citation>
    <scope>NUCLEOTIDE SEQUENCE</scope>
</reference>
<dbReference type="EMBL" id="AP016107">
    <property type="protein sequence ID" value="BAU03689.1"/>
    <property type="molecule type" value="Genomic_DNA"/>
</dbReference>
<evidence type="ECO:0000313" key="1">
    <source>
        <dbReference type="EMBL" id="BAU03689.1"/>
    </source>
</evidence>
<dbReference type="AlphaFoldDB" id="A0A0S3TF04"/>
<sequence length="120" mass="13603">EHCNGTINEGTTFTPYSIQKILTSVQKGPHVFLFLIPHSPLQFVLSNTPTRPRKKAFTSKASRHSSSHVWSSVQQFGKRCTIQHVGEKGVQLEAITYTSHIHNYFWKPKAAATSIQQQRE</sequence>
<accession>A0A0S3TF04</accession>
<organism evidence="1">
    <name type="scientific">Vigna angularis var. angularis</name>
    <dbReference type="NCBI Taxonomy" id="157739"/>
    <lineage>
        <taxon>Eukaryota</taxon>
        <taxon>Viridiplantae</taxon>
        <taxon>Streptophyta</taxon>
        <taxon>Embryophyta</taxon>
        <taxon>Tracheophyta</taxon>
        <taxon>Spermatophyta</taxon>
        <taxon>Magnoliopsida</taxon>
        <taxon>eudicotyledons</taxon>
        <taxon>Gunneridae</taxon>
        <taxon>Pentapetalae</taxon>
        <taxon>rosids</taxon>
        <taxon>fabids</taxon>
        <taxon>Fabales</taxon>
        <taxon>Fabaceae</taxon>
        <taxon>Papilionoideae</taxon>
        <taxon>50 kb inversion clade</taxon>
        <taxon>NPAAA clade</taxon>
        <taxon>indigoferoid/millettioid clade</taxon>
        <taxon>Phaseoleae</taxon>
        <taxon>Vigna</taxon>
    </lineage>
</organism>
<proteinExistence type="predicted"/>
<gene>
    <name evidence="1" type="primary">Vigan.UMG157800</name>
    <name evidence="1" type="ORF">VIGAN_UM157800</name>
</gene>
<feature type="non-terminal residue" evidence="1">
    <location>
        <position position="1"/>
    </location>
</feature>